<comment type="caution">
    <text evidence="3">The sequence shown here is derived from an EMBL/GenBank/DDBJ whole genome shotgun (WGS) entry which is preliminary data.</text>
</comment>
<evidence type="ECO:0008006" key="5">
    <source>
        <dbReference type="Google" id="ProtNLM"/>
    </source>
</evidence>
<keyword evidence="4" id="KW-1185">Reference proteome</keyword>
<evidence type="ECO:0000313" key="3">
    <source>
        <dbReference type="EMBL" id="TDL74921.1"/>
    </source>
</evidence>
<accession>A0A4R5ZV55</accession>
<gene>
    <name evidence="3" type="ORF">E2L08_15635</name>
</gene>
<dbReference type="OrthoDB" id="7951357at2"/>
<organism evidence="3 4">
    <name type="scientific">Palleronia sediminis</name>
    <dbReference type="NCBI Taxonomy" id="2547833"/>
    <lineage>
        <taxon>Bacteria</taxon>
        <taxon>Pseudomonadati</taxon>
        <taxon>Pseudomonadota</taxon>
        <taxon>Alphaproteobacteria</taxon>
        <taxon>Rhodobacterales</taxon>
        <taxon>Roseobacteraceae</taxon>
        <taxon>Palleronia</taxon>
    </lineage>
</organism>
<dbReference type="RefSeq" id="WP_133398037.1">
    <property type="nucleotide sequence ID" value="NZ_SNAA01000024.1"/>
</dbReference>
<feature type="signal peptide" evidence="2">
    <location>
        <begin position="1"/>
        <end position="23"/>
    </location>
</feature>
<evidence type="ECO:0000256" key="2">
    <source>
        <dbReference type="SAM" id="SignalP"/>
    </source>
</evidence>
<sequence length="277" mass="28050">MKTPMKFAGMGLVLAALSACGSAVPESNPDLRGGMTPIGQGVGLSYEQYEAQRLGREQALTSAPQPAISAEELRAAGLPVAQQTPGAAGLPRTDPVTGAPLDTVSPVGGVAPAPAVAPSAAPLGPSAPLGTGVVAAPAPVVPVAPGRSPSISDEQSFAAVTARETIESDAERRARQAAAYQVVPPQALPRRDGSAGPNIVQYALATTNAVGQPLYRRGGLGRESAYRRACAAFASPDLAQLEFLSQGGPERDRLGVDPDGDGFACGWNPAPFRAARG</sequence>
<evidence type="ECO:0000256" key="1">
    <source>
        <dbReference type="SAM" id="MobiDB-lite"/>
    </source>
</evidence>
<evidence type="ECO:0000313" key="4">
    <source>
        <dbReference type="Proteomes" id="UP000295701"/>
    </source>
</evidence>
<dbReference type="EMBL" id="SNAA01000024">
    <property type="protein sequence ID" value="TDL74921.1"/>
    <property type="molecule type" value="Genomic_DNA"/>
</dbReference>
<proteinExistence type="predicted"/>
<protein>
    <recommendedName>
        <fullName evidence="5">Excalibur calcium-binding domain-containing protein</fullName>
    </recommendedName>
</protein>
<reference evidence="3 4" key="1">
    <citation type="submission" date="2019-03" db="EMBL/GenBank/DDBJ databases">
        <title>Primorskyibacter sp. SS33 isolated from sediments.</title>
        <authorList>
            <person name="Xunke S."/>
        </authorList>
    </citation>
    <scope>NUCLEOTIDE SEQUENCE [LARGE SCALE GENOMIC DNA]</scope>
    <source>
        <strain evidence="3 4">SS33</strain>
    </source>
</reference>
<feature type="chain" id="PRO_5020359597" description="Excalibur calcium-binding domain-containing protein" evidence="2">
    <location>
        <begin position="24"/>
        <end position="277"/>
    </location>
</feature>
<keyword evidence="2" id="KW-0732">Signal</keyword>
<dbReference type="Proteomes" id="UP000295701">
    <property type="component" value="Unassembled WGS sequence"/>
</dbReference>
<dbReference type="PROSITE" id="PS51257">
    <property type="entry name" value="PROKAR_LIPOPROTEIN"/>
    <property type="match status" value="1"/>
</dbReference>
<dbReference type="AlphaFoldDB" id="A0A4R5ZV55"/>
<feature type="region of interest" description="Disordered" evidence="1">
    <location>
        <begin position="81"/>
        <end position="102"/>
    </location>
</feature>
<name>A0A4R5ZV55_9RHOB</name>